<dbReference type="Proteomes" id="UP000185511">
    <property type="component" value="Chromosome"/>
</dbReference>
<evidence type="ECO:0000313" key="3">
    <source>
        <dbReference type="EMBL" id="APU15402.1"/>
    </source>
</evidence>
<sequence>MTTETGTTLPTDPEARVALARRWVGEYPPKPHPELGRSGVVCPYMVRALARDYVHVEGFAAAQGDDALADRARTLRDGMLARSTELGSDRIYLVSVVVPHGLPEPELKAMVDRVHGRLRAEFVTRGYMAGDFWPNHDTPGLHHSDFRPFASPLPMLGMRPMVPADLMFFVTHERDSARRLTYLGYFREVFADRLNDYWAGRLDEEASLAAEAVRRGDPAMGPSRGTGEERVPEPDEAVALAGLRPSSETTQ</sequence>
<dbReference type="Pfam" id="PF21780">
    <property type="entry name" value="DUF6875"/>
    <property type="match status" value="1"/>
</dbReference>
<feature type="domain" description="DUF6875" evidence="2">
    <location>
        <begin position="21"/>
        <end position="193"/>
    </location>
</feature>
<protein>
    <recommendedName>
        <fullName evidence="2">DUF6875 domain-containing protein</fullName>
    </recommendedName>
</protein>
<evidence type="ECO:0000256" key="1">
    <source>
        <dbReference type="SAM" id="MobiDB-lite"/>
    </source>
</evidence>
<feature type="region of interest" description="Disordered" evidence="1">
    <location>
        <begin position="212"/>
        <end position="251"/>
    </location>
</feature>
<evidence type="ECO:0000259" key="2">
    <source>
        <dbReference type="Pfam" id="PF21780"/>
    </source>
</evidence>
<keyword evidence="4" id="KW-1185">Reference proteome</keyword>
<organism evidence="3 4">
    <name type="scientific">Actinoalloteichus fjordicus</name>
    <dbReference type="NCBI Taxonomy" id="1612552"/>
    <lineage>
        <taxon>Bacteria</taxon>
        <taxon>Bacillati</taxon>
        <taxon>Actinomycetota</taxon>
        <taxon>Actinomycetes</taxon>
        <taxon>Pseudonocardiales</taxon>
        <taxon>Pseudonocardiaceae</taxon>
        <taxon>Actinoalloteichus</taxon>
    </lineage>
</organism>
<name>A0AAC9LD28_9PSEU</name>
<dbReference type="RefSeq" id="WP_075741136.1">
    <property type="nucleotide sequence ID" value="NZ_CP016076.1"/>
</dbReference>
<dbReference type="EMBL" id="CP016076">
    <property type="protein sequence ID" value="APU15402.1"/>
    <property type="molecule type" value="Genomic_DNA"/>
</dbReference>
<dbReference type="KEGG" id="acad:UA74_16860"/>
<dbReference type="AlphaFoldDB" id="A0AAC9LD28"/>
<proteinExistence type="predicted"/>
<gene>
    <name evidence="3" type="ORF">UA74_16860</name>
</gene>
<accession>A0AAC9LD28</accession>
<evidence type="ECO:0000313" key="4">
    <source>
        <dbReference type="Proteomes" id="UP000185511"/>
    </source>
</evidence>
<reference evidence="4" key="1">
    <citation type="submission" date="2016-06" db="EMBL/GenBank/DDBJ databases">
        <title>Complete genome sequence of Actinoalloteichus fjordicus DSM 46855 (=ADI127-17), type strain of the new species Actinoalloteichus fjordicus.</title>
        <authorList>
            <person name="Ruckert C."/>
            <person name="Nouioui I."/>
            <person name="Willmese J."/>
            <person name="van Wezel G."/>
            <person name="Klenk H.-P."/>
            <person name="Kalinowski J."/>
            <person name="Zotchev S.B."/>
        </authorList>
    </citation>
    <scope>NUCLEOTIDE SEQUENCE [LARGE SCALE GENOMIC DNA]</scope>
    <source>
        <strain evidence="4">ADI127-7</strain>
    </source>
</reference>
<dbReference type="InterPro" id="IPR049240">
    <property type="entry name" value="DUF6875"/>
</dbReference>